<organism evidence="3 4">
    <name type="scientific">Elysia crispata</name>
    <name type="common">lettuce slug</name>
    <dbReference type="NCBI Taxonomy" id="231223"/>
    <lineage>
        <taxon>Eukaryota</taxon>
        <taxon>Metazoa</taxon>
        <taxon>Spiralia</taxon>
        <taxon>Lophotrochozoa</taxon>
        <taxon>Mollusca</taxon>
        <taxon>Gastropoda</taxon>
        <taxon>Heterobranchia</taxon>
        <taxon>Euthyneura</taxon>
        <taxon>Panpulmonata</taxon>
        <taxon>Sacoglossa</taxon>
        <taxon>Placobranchoidea</taxon>
        <taxon>Plakobranchidae</taxon>
        <taxon>Elysia</taxon>
    </lineage>
</organism>
<feature type="transmembrane region" description="Helical" evidence="2">
    <location>
        <begin position="598"/>
        <end position="622"/>
    </location>
</feature>
<dbReference type="PANTHER" id="PTHR46106:SF4">
    <property type="entry name" value="IA-2 PROTEIN TYROSINE PHOSPHATASE, ISOFORM C"/>
    <property type="match status" value="1"/>
</dbReference>
<evidence type="ECO:0000313" key="4">
    <source>
        <dbReference type="Proteomes" id="UP001283361"/>
    </source>
</evidence>
<evidence type="ECO:0000256" key="2">
    <source>
        <dbReference type="SAM" id="Phobius"/>
    </source>
</evidence>
<dbReference type="InterPro" id="IPR033522">
    <property type="entry name" value="IA-2/IA-2_beta"/>
</dbReference>
<evidence type="ECO:0000313" key="3">
    <source>
        <dbReference type="EMBL" id="KAK3781959.1"/>
    </source>
</evidence>
<dbReference type="InterPro" id="IPR038112">
    <property type="entry name" value="Receptor_IA-2_ectodomain_sf"/>
</dbReference>
<dbReference type="InterPro" id="IPR029021">
    <property type="entry name" value="Prot-tyrosine_phosphatase-like"/>
</dbReference>
<dbReference type="GO" id="GO:0030141">
    <property type="term" value="C:secretory granule"/>
    <property type="evidence" value="ECO:0007669"/>
    <property type="project" value="InterPro"/>
</dbReference>
<dbReference type="GO" id="GO:0051046">
    <property type="term" value="P:regulation of secretion"/>
    <property type="evidence" value="ECO:0007669"/>
    <property type="project" value="TreeGrafter"/>
</dbReference>
<dbReference type="EMBL" id="JAWDGP010002565">
    <property type="protein sequence ID" value="KAK3781959.1"/>
    <property type="molecule type" value="Genomic_DNA"/>
</dbReference>
<proteinExistence type="predicted"/>
<dbReference type="GO" id="GO:0045202">
    <property type="term" value="C:synapse"/>
    <property type="evidence" value="ECO:0007669"/>
    <property type="project" value="TreeGrafter"/>
</dbReference>
<keyword evidence="2" id="KW-0812">Transmembrane</keyword>
<dbReference type="Gene3D" id="3.90.190.10">
    <property type="entry name" value="Protein tyrosine phosphatase superfamily"/>
    <property type="match status" value="1"/>
</dbReference>
<keyword evidence="4" id="KW-1185">Reference proteome</keyword>
<feature type="region of interest" description="Disordered" evidence="1">
    <location>
        <begin position="143"/>
        <end position="165"/>
    </location>
</feature>
<dbReference type="PANTHER" id="PTHR46106">
    <property type="entry name" value="IA-2 PROTEIN TYROSINE PHOSPHATASE, ISOFORM C"/>
    <property type="match status" value="1"/>
</dbReference>
<feature type="compositionally biased region" description="Acidic residues" evidence="1">
    <location>
        <begin position="143"/>
        <end position="152"/>
    </location>
</feature>
<dbReference type="Proteomes" id="UP001283361">
    <property type="component" value="Unassembled WGS sequence"/>
</dbReference>
<reference evidence="3" key="1">
    <citation type="journal article" date="2023" name="G3 (Bethesda)">
        <title>A reference genome for the long-term kleptoplast-retaining sea slug Elysia crispata morphotype clarki.</title>
        <authorList>
            <person name="Eastman K.E."/>
            <person name="Pendleton A.L."/>
            <person name="Shaikh M.A."/>
            <person name="Suttiyut T."/>
            <person name="Ogas R."/>
            <person name="Tomko P."/>
            <person name="Gavelis G."/>
            <person name="Widhalm J.R."/>
            <person name="Wisecaver J.H."/>
        </authorList>
    </citation>
    <scope>NUCLEOTIDE SEQUENCE</scope>
    <source>
        <strain evidence="3">ECLA1</strain>
    </source>
</reference>
<gene>
    <name evidence="3" type="ORF">RRG08_051258</name>
</gene>
<feature type="compositionally biased region" description="Acidic residues" evidence="1">
    <location>
        <begin position="454"/>
        <end position="465"/>
    </location>
</feature>
<accession>A0AAE1A5Z4</accession>
<dbReference type="AlphaFoldDB" id="A0AAE1A5Z4"/>
<dbReference type="Gene3D" id="3.30.70.2470">
    <property type="entry name" value="Protein-tyrosine phosphatase receptor IA-2 ectodomain"/>
    <property type="match status" value="1"/>
</dbReference>
<name>A0AAE1A5Z4_9GAST</name>
<feature type="compositionally biased region" description="Low complexity" evidence="1">
    <location>
        <begin position="682"/>
        <end position="699"/>
    </location>
</feature>
<evidence type="ECO:0000256" key="1">
    <source>
        <dbReference type="SAM" id="MobiDB-lite"/>
    </source>
</evidence>
<sequence length="874" mass="96872">MFTGCLVSDVCDSSEICANDLLFGSCQNVFSRALHGEPRFTLTHREIRQLERQITALIQAGFTWKDAFTQCILQNTLVSFARSSSPSARSYQQHRLCEDALGVAGSWRDKVPVEQEEDATEAAINSEIASILLRLLASAENLDAEESEEDESGIPSISSHPEGAIVERRDRQPSSKFMQQLLSSSQKRDEIVQVHKYFDKSKGTWKRDPYYNRYLQESEPGSDSDQYSLPYPGYESGDTPDNAPGYFKDGGNSYLYLNSLDFDDKPSLVEEEPVTWNSEKSDVGGDDGDALADDFLREAMAESNQLPVEPNLQTDGSDLEQIIDDLVLSEDDERTLKGLLDGSILPRELDEPQQRRLQVFIQSLIQVLETDSESLEEQEPGTEADPLLEAAALAEGAMDAESMSEPDEGFGSDEMEGIPPEEAEEEEEISKVETLPDDAVDLGFPDRDVGTKDETEENVEDESADNGEVQVDKKMTDDGLEEPAEATQKPFNGPFDPNLMFLQLSEPVNLEQALQFVRNLTEVLKLPPGLIYESRVDPDGAITLKLDPDPEGVWDTEKLAKEAKAANDKLKAMGGITVQSSGFGQYGNRVELKQNNRYVVLTFILVGTIAGVVLAVVTIYLIKRHSRSRHKLQQLATNPDGNEASKDYQDLCRQRMQGKTSEKPEPLHAASRIGSVSEAQVRSPSSRSSTSSWSEEPAATNMDISTGHIVLSYMEDHLKNQDRLDREWEAVSGYVADPCSTRMAQDQANMRKNRFADILPSPGSPHFLLPSALMKDMAARAAAVVSPEQGQATLMIMFSRQKRACLVCWCVTNPSLGTIRVRECKNDLISTIRPTRKRLPSAAGSRSRGLAYRGLPVWRERLRSSFINAGQAGD</sequence>
<feature type="region of interest" description="Disordered" evidence="1">
    <location>
        <begin position="396"/>
        <end position="472"/>
    </location>
</feature>
<comment type="caution">
    <text evidence="3">The sequence shown here is derived from an EMBL/GenBank/DDBJ whole genome shotgun (WGS) entry which is preliminary data.</text>
</comment>
<feature type="compositionally biased region" description="Acidic residues" evidence="1">
    <location>
        <begin position="402"/>
        <end position="428"/>
    </location>
</feature>
<keyword evidence="2" id="KW-1133">Transmembrane helix</keyword>
<feature type="compositionally biased region" description="Basic and acidic residues" evidence="1">
    <location>
        <begin position="444"/>
        <end position="453"/>
    </location>
</feature>
<feature type="region of interest" description="Disordered" evidence="1">
    <location>
        <begin position="655"/>
        <end position="699"/>
    </location>
</feature>
<feature type="region of interest" description="Disordered" evidence="1">
    <location>
        <begin position="216"/>
        <end position="241"/>
    </location>
</feature>
<keyword evidence="2" id="KW-0472">Membrane</keyword>
<protein>
    <submittedName>
        <fullName evidence="3">Uncharacterized protein</fullName>
    </submittedName>
</protein>